<proteinExistence type="predicted"/>
<accession>A0A7J6L3U4</accession>
<feature type="chain" id="PRO_5029592556" evidence="1">
    <location>
        <begin position="18"/>
        <end position="137"/>
    </location>
</feature>
<dbReference type="EMBL" id="JAAPAO010000757">
    <property type="protein sequence ID" value="KAF4654150.1"/>
    <property type="molecule type" value="Genomic_DNA"/>
</dbReference>
<comment type="caution">
    <text evidence="2">The sequence shown here is derived from an EMBL/GenBank/DDBJ whole genome shotgun (WGS) entry which is preliminary data.</text>
</comment>
<dbReference type="OrthoDB" id="405895at2759"/>
<dbReference type="AlphaFoldDB" id="A0A7J6L3U4"/>
<keyword evidence="3" id="KW-1185">Reference proteome</keyword>
<evidence type="ECO:0000313" key="3">
    <source>
        <dbReference type="Proteomes" id="UP000591131"/>
    </source>
</evidence>
<keyword evidence="1" id="KW-0732">Signal</keyword>
<gene>
    <name evidence="2" type="ORF">FOL47_010110</name>
</gene>
<sequence>MLTRFIVLSAACAAALGDNCQALCDSHPACAKSKFGSYCKTNGVCFGFYHKGHGYCFQPTEQATCDDSVLKPVSCQDTCQQVCDSLPSCKGSKYGSYCKTWQNPPVCFGIIQKADKSLCFHPADPQGCNGDPYPCTS</sequence>
<protein>
    <submittedName>
        <fullName evidence="2">Uncharacterized protein</fullName>
    </submittedName>
</protein>
<feature type="signal peptide" evidence="1">
    <location>
        <begin position="1"/>
        <end position="17"/>
    </location>
</feature>
<evidence type="ECO:0000313" key="2">
    <source>
        <dbReference type="EMBL" id="KAF4654150.1"/>
    </source>
</evidence>
<evidence type="ECO:0000256" key="1">
    <source>
        <dbReference type="SAM" id="SignalP"/>
    </source>
</evidence>
<organism evidence="2 3">
    <name type="scientific">Perkinsus chesapeaki</name>
    <name type="common">Clam parasite</name>
    <name type="synonym">Perkinsus andrewsi</name>
    <dbReference type="NCBI Taxonomy" id="330153"/>
    <lineage>
        <taxon>Eukaryota</taxon>
        <taxon>Sar</taxon>
        <taxon>Alveolata</taxon>
        <taxon>Perkinsozoa</taxon>
        <taxon>Perkinsea</taxon>
        <taxon>Perkinsida</taxon>
        <taxon>Perkinsidae</taxon>
        <taxon>Perkinsus</taxon>
    </lineage>
</organism>
<dbReference type="Proteomes" id="UP000591131">
    <property type="component" value="Unassembled WGS sequence"/>
</dbReference>
<name>A0A7J6L3U4_PERCH</name>
<reference evidence="2 3" key="1">
    <citation type="submission" date="2020-04" db="EMBL/GenBank/DDBJ databases">
        <title>Perkinsus chesapeaki whole genome sequence.</title>
        <authorList>
            <person name="Bogema D.R."/>
        </authorList>
    </citation>
    <scope>NUCLEOTIDE SEQUENCE [LARGE SCALE GENOMIC DNA]</scope>
    <source>
        <strain evidence="2">ATCC PRA-425</strain>
    </source>
</reference>